<dbReference type="RefSeq" id="WP_184713074.1">
    <property type="nucleotide sequence ID" value="NZ_JACHJP010000001.1"/>
</dbReference>
<dbReference type="EMBL" id="JACHJP010000001">
    <property type="protein sequence ID" value="MBB4914410.1"/>
    <property type="molecule type" value="Genomic_DNA"/>
</dbReference>
<organism evidence="1 2">
    <name type="scientific">Streptosporangium saharense</name>
    <dbReference type="NCBI Taxonomy" id="1706840"/>
    <lineage>
        <taxon>Bacteria</taxon>
        <taxon>Bacillati</taxon>
        <taxon>Actinomycetota</taxon>
        <taxon>Actinomycetes</taxon>
        <taxon>Streptosporangiales</taxon>
        <taxon>Streptosporangiaceae</taxon>
        <taxon>Streptosporangium</taxon>
    </lineage>
</organism>
<dbReference type="PANTHER" id="PTHR11102:SF160">
    <property type="entry name" value="ERAD-ASSOCIATED E3 UBIQUITIN-PROTEIN LIGASE COMPONENT HRD3"/>
    <property type="match status" value="1"/>
</dbReference>
<gene>
    <name evidence="1" type="ORF">FHS44_001482</name>
</gene>
<evidence type="ECO:0000313" key="1">
    <source>
        <dbReference type="EMBL" id="MBB4914410.1"/>
    </source>
</evidence>
<dbReference type="PANTHER" id="PTHR11102">
    <property type="entry name" value="SEL-1-LIKE PROTEIN"/>
    <property type="match status" value="1"/>
</dbReference>
<evidence type="ECO:0000313" key="2">
    <source>
        <dbReference type="Proteomes" id="UP000552644"/>
    </source>
</evidence>
<evidence type="ECO:0008006" key="3">
    <source>
        <dbReference type="Google" id="ProtNLM"/>
    </source>
</evidence>
<reference evidence="1 2" key="1">
    <citation type="submission" date="2020-08" db="EMBL/GenBank/DDBJ databases">
        <title>Genomic Encyclopedia of Type Strains, Phase III (KMG-III): the genomes of soil and plant-associated and newly described type strains.</title>
        <authorList>
            <person name="Whitman W."/>
        </authorList>
    </citation>
    <scope>NUCLEOTIDE SEQUENCE [LARGE SCALE GENOMIC DNA]</scope>
    <source>
        <strain evidence="1 2">CECT 8840</strain>
    </source>
</reference>
<accession>A0A7W7QIV2</accession>
<dbReference type="Gene3D" id="1.25.40.10">
    <property type="entry name" value="Tetratricopeptide repeat domain"/>
    <property type="match status" value="1"/>
</dbReference>
<dbReference type="SUPFAM" id="SSF81901">
    <property type="entry name" value="HCP-like"/>
    <property type="match status" value="1"/>
</dbReference>
<protein>
    <recommendedName>
        <fullName evidence="3">Sel1 repeat family protein</fullName>
    </recommendedName>
</protein>
<dbReference type="AlphaFoldDB" id="A0A7W7QIV2"/>
<dbReference type="Pfam" id="PF08238">
    <property type="entry name" value="Sel1"/>
    <property type="match status" value="5"/>
</dbReference>
<comment type="caution">
    <text evidence="1">The sequence shown here is derived from an EMBL/GenBank/DDBJ whole genome shotgun (WGS) entry which is preliminary data.</text>
</comment>
<sequence>MGWPEGTEAARRRALLCEDAGDLDAARRWHREAASGGDLTSAHDLGSLAYGRGEEDEALRWWELAARGGHTGAAYELGLFLQANRDPEGAEACYLPAAGTGHPGAASRLGGLVLARGDLRAARVWFERAAGAGRTGDQRMAGFVCLELGDVPAARRWFGRAAAGGDPEGAFTLGLLLIAEDDDLPGGLRWLRRAAQTGHRRAAAEVASLLSRRPLFCEPPARGGSDLVVEPELAARAELASAVAGRGGVPLRADDLAEILGTWDLLTRSLRDHADVAGWLAGRSGLPQEAIERLGAVRAGVARPRGPAWPSPAEVGSALVTARELWARLGRTAGAR</sequence>
<dbReference type="Proteomes" id="UP000552644">
    <property type="component" value="Unassembled WGS sequence"/>
</dbReference>
<dbReference type="InterPro" id="IPR006597">
    <property type="entry name" value="Sel1-like"/>
</dbReference>
<proteinExistence type="predicted"/>
<keyword evidence="2" id="KW-1185">Reference proteome</keyword>
<dbReference type="InterPro" id="IPR050767">
    <property type="entry name" value="Sel1_AlgK"/>
</dbReference>
<dbReference type="SMART" id="SM00671">
    <property type="entry name" value="SEL1"/>
    <property type="match status" value="5"/>
</dbReference>
<name>A0A7W7QIV2_9ACTN</name>
<dbReference type="InterPro" id="IPR011990">
    <property type="entry name" value="TPR-like_helical_dom_sf"/>
</dbReference>